<evidence type="ECO:0000313" key="5">
    <source>
        <dbReference type="Proteomes" id="UP001151760"/>
    </source>
</evidence>
<dbReference type="PANTHER" id="PTHR35218">
    <property type="entry name" value="RNASE H DOMAIN-CONTAINING PROTEIN"/>
    <property type="match status" value="1"/>
</dbReference>
<dbReference type="InterPro" id="IPR026960">
    <property type="entry name" value="RVT-Znf"/>
</dbReference>
<evidence type="ECO:0000259" key="2">
    <source>
        <dbReference type="Pfam" id="PF03372"/>
    </source>
</evidence>
<dbReference type="InterPro" id="IPR005135">
    <property type="entry name" value="Endo/exonuclease/phosphatase"/>
</dbReference>
<organism evidence="4 5">
    <name type="scientific">Tanacetum coccineum</name>
    <dbReference type="NCBI Taxonomy" id="301880"/>
    <lineage>
        <taxon>Eukaryota</taxon>
        <taxon>Viridiplantae</taxon>
        <taxon>Streptophyta</taxon>
        <taxon>Embryophyta</taxon>
        <taxon>Tracheophyta</taxon>
        <taxon>Spermatophyta</taxon>
        <taxon>Magnoliopsida</taxon>
        <taxon>eudicotyledons</taxon>
        <taxon>Gunneridae</taxon>
        <taxon>Pentapetalae</taxon>
        <taxon>asterids</taxon>
        <taxon>campanulids</taxon>
        <taxon>Asterales</taxon>
        <taxon>Asteraceae</taxon>
        <taxon>Asteroideae</taxon>
        <taxon>Anthemideae</taxon>
        <taxon>Anthemidinae</taxon>
        <taxon>Tanacetum</taxon>
    </lineage>
</organism>
<evidence type="ECO:0000313" key="4">
    <source>
        <dbReference type="EMBL" id="GJT01969.1"/>
    </source>
</evidence>
<feature type="region of interest" description="Disordered" evidence="1">
    <location>
        <begin position="139"/>
        <end position="166"/>
    </location>
</feature>
<keyword evidence="4" id="KW-0548">Nucleotidyltransferase</keyword>
<dbReference type="SUPFAM" id="SSF56219">
    <property type="entry name" value="DNase I-like"/>
    <property type="match status" value="1"/>
</dbReference>
<keyword evidence="4" id="KW-0808">Transferase</keyword>
<evidence type="ECO:0000256" key="1">
    <source>
        <dbReference type="SAM" id="MobiDB-lite"/>
    </source>
</evidence>
<reference evidence="4" key="2">
    <citation type="submission" date="2022-01" db="EMBL/GenBank/DDBJ databases">
        <authorList>
            <person name="Yamashiro T."/>
            <person name="Shiraishi A."/>
            <person name="Satake H."/>
            <person name="Nakayama K."/>
        </authorList>
    </citation>
    <scope>NUCLEOTIDE SEQUENCE</scope>
</reference>
<dbReference type="GO" id="GO:0003964">
    <property type="term" value="F:RNA-directed DNA polymerase activity"/>
    <property type="evidence" value="ECO:0007669"/>
    <property type="project" value="UniProtKB-KW"/>
</dbReference>
<dbReference type="Gene3D" id="3.60.10.10">
    <property type="entry name" value="Endonuclease/exonuclease/phosphatase"/>
    <property type="match status" value="1"/>
</dbReference>
<reference evidence="4" key="1">
    <citation type="journal article" date="2022" name="Int. J. Mol. Sci.">
        <title>Draft Genome of Tanacetum Coccineum: Genomic Comparison of Closely Related Tanacetum-Family Plants.</title>
        <authorList>
            <person name="Yamashiro T."/>
            <person name="Shiraishi A."/>
            <person name="Nakayama K."/>
            <person name="Satake H."/>
        </authorList>
    </citation>
    <scope>NUCLEOTIDE SEQUENCE</scope>
</reference>
<dbReference type="Pfam" id="PF13966">
    <property type="entry name" value="zf-RVT"/>
    <property type="match status" value="1"/>
</dbReference>
<feature type="domain" description="Reverse transcriptase zinc-binding" evidence="3">
    <location>
        <begin position="16"/>
        <end position="97"/>
    </location>
</feature>
<keyword evidence="4" id="KW-0695">RNA-directed DNA polymerase</keyword>
<keyword evidence="5" id="KW-1185">Reference proteome</keyword>
<sequence>MQDRWRWTLSGDGEFSVSTLRGFIDDKTIASVDSKTRWNNFVPSKINILAWRIKHDFLPTRYNISRRGIDLVSIACASCTLAETTSHIFFTCSLTNHLYLKIARWWNVTITDMTSYEDWYAWFSALRFESKRKKIFEGSNDNNDDLSSDEEEPKANNIDETSDVDRVSESSFMQEMDHVIDSVRVDSTRSKTGEGKSGENEPHSEDNFKIYDLLKKNNNNTCNLGSEEPKYPPGFTPSFNDQEKIGDVNLQGISDSVQSLSNKIKDRKKKCGMSSLHNTYSGSQKHKVGGSILDLMDELVNVGQTMGYNMEGCLGNKAKMRWINELCHKHKINFVTLQETKAENIDLCSIKELWGNLFFDHVVGSSVGCSGGIVCVWDPNMFVKDHVSKSDYFVALMGTWIPTSTKLLIISVYAHQELSEKRDLWDYLHLIINRWDGETVIMGDFNEVRSERERFGYVFNQQGTMVFNNFISSTGLIDLPLDGYAFTWSHKSASKMSKLD</sequence>
<feature type="region of interest" description="Disordered" evidence="1">
    <location>
        <begin position="183"/>
        <end position="206"/>
    </location>
</feature>
<proteinExistence type="predicted"/>
<dbReference type="Pfam" id="PF03372">
    <property type="entry name" value="Exo_endo_phos"/>
    <property type="match status" value="1"/>
</dbReference>
<protein>
    <submittedName>
        <fullName evidence="4">RNA-directed DNA polymerase, eukaryota</fullName>
    </submittedName>
</protein>
<accession>A0ABQ5AIV5</accession>
<dbReference type="Proteomes" id="UP001151760">
    <property type="component" value="Unassembled WGS sequence"/>
</dbReference>
<evidence type="ECO:0000259" key="3">
    <source>
        <dbReference type="Pfam" id="PF13966"/>
    </source>
</evidence>
<dbReference type="EMBL" id="BQNB010012311">
    <property type="protein sequence ID" value="GJT01969.1"/>
    <property type="molecule type" value="Genomic_DNA"/>
</dbReference>
<feature type="compositionally biased region" description="Acidic residues" evidence="1">
    <location>
        <begin position="142"/>
        <end position="152"/>
    </location>
</feature>
<comment type="caution">
    <text evidence="4">The sequence shown here is derived from an EMBL/GenBank/DDBJ whole genome shotgun (WGS) entry which is preliminary data.</text>
</comment>
<dbReference type="InterPro" id="IPR036691">
    <property type="entry name" value="Endo/exonu/phosph_ase_sf"/>
</dbReference>
<gene>
    <name evidence="4" type="ORF">Tco_0823138</name>
</gene>
<name>A0ABQ5AIV5_9ASTR</name>
<feature type="domain" description="Endonuclease/exonuclease/phosphatase" evidence="2">
    <location>
        <begin position="308"/>
        <end position="464"/>
    </location>
</feature>
<dbReference type="PANTHER" id="PTHR35218:SF9">
    <property type="entry name" value="ENDONUCLEASE_EXONUCLEASE_PHOSPHATASE DOMAIN-CONTAINING PROTEIN"/>
    <property type="match status" value="1"/>
</dbReference>